<dbReference type="SUPFAM" id="SSF63829">
    <property type="entry name" value="Calcium-dependent phosphotriesterase"/>
    <property type="match status" value="1"/>
</dbReference>
<dbReference type="InterPro" id="IPR047153">
    <property type="entry name" value="TRIM45/56/19-like"/>
</dbReference>
<evidence type="ECO:0000259" key="3">
    <source>
        <dbReference type="PROSITE" id="PS50119"/>
    </source>
</evidence>
<evidence type="ECO:0000256" key="2">
    <source>
        <dbReference type="SAM" id="Coils"/>
    </source>
</evidence>
<protein>
    <recommendedName>
        <fullName evidence="3">B box-type domain-containing protein</fullName>
    </recommendedName>
</protein>
<feature type="coiled-coil region" evidence="2">
    <location>
        <begin position="132"/>
        <end position="159"/>
    </location>
</feature>
<dbReference type="InterPro" id="IPR000315">
    <property type="entry name" value="Znf_B-box"/>
</dbReference>
<dbReference type="GO" id="GO:0061630">
    <property type="term" value="F:ubiquitin protein ligase activity"/>
    <property type="evidence" value="ECO:0000318"/>
    <property type="project" value="GO_Central"/>
</dbReference>
<keyword evidence="1" id="KW-0862">Zinc</keyword>
<reference evidence="5" key="1">
    <citation type="submission" date="2015-02" db="EMBL/GenBank/DDBJ databases">
        <title>Genome sequencing for Strongylocentrotus purpuratus.</title>
        <authorList>
            <person name="Murali S."/>
            <person name="Liu Y."/>
            <person name="Vee V."/>
            <person name="English A."/>
            <person name="Wang M."/>
            <person name="Skinner E."/>
            <person name="Han Y."/>
            <person name="Muzny D.M."/>
            <person name="Worley K.C."/>
            <person name="Gibbs R.A."/>
        </authorList>
    </citation>
    <scope>NUCLEOTIDE SEQUENCE</scope>
</reference>
<keyword evidence="2" id="KW-0175">Coiled coil</keyword>
<dbReference type="Gene3D" id="3.30.160.60">
    <property type="entry name" value="Classic Zinc Finger"/>
    <property type="match status" value="1"/>
</dbReference>
<dbReference type="RefSeq" id="XP_011662240.1">
    <property type="nucleotide sequence ID" value="XM_011663938.2"/>
</dbReference>
<dbReference type="InParanoid" id="A0A7M7LSJ7"/>
<evidence type="ECO:0000313" key="5">
    <source>
        <dbReference type="Proteomes" id="UP000007110"/>
    </source>
</evidence>
<dbReference type="GO" id="GO:0005654">
    <property type="term" value="C:nucleoplasm"/>
    <property type="evidence" value="ECO:0000318"/>
    <property type="project" value="GO_Central"/>
</dbReference>
<dbReference type="Proteomes" id="UP000007110">
    <property type="component" value="Unassembled WGS sequence"/>
</dbReference>
<dbReference type="AlphaFoldDB" id="A0A7M7LSJ7"/>
<dbReference type="FunCoup" id="A0A7M7LSJ7">
    <property type="interactions" value="18"/>
</dbReference>
<dbReference type="GO" id="GO:0008270">
    <property type="term" value="F:zinc ion binding"/>
    <property type="evidence" value="ECO:0007669"/>
    <property type="project" value="UniProtKB-KW"/>
</dbReference>
<proteinExistence type="predicted"/>
<dbReference type="PROSITE" id="PS00028">
    <property type="entry name" value="ZINC_FINGER_C2H2_1"/>
    <property type="match status" value="1"/>
</dbReference>
<feature type="domain" description="B box-type" evidence="3">
    <location>
        <begin position="34"/>
        <end position="81"/>
    </location>
</feature>
<accession>A0A7M7LSJ7</accession>
<dbReference type="GeneID" id="105437398"/>
<dbReference type="Gene3D" id="2.120.10.30">
    <property type="entry name" value="TolB, C-terminal domain"/>
    <property type="match status" value="1"/>
</dbReference>
<organism evidence="4 5">
    <name type="scientific">Strongylocentrotus purpuratus</name>
    <name type="common">Purple sea urchin</name>
    <dbReference type="NCBI Taxonomy" id="7668"/>
    <lineage>
        <taxon>Eukaryota</taxon>
        <taxon>Metazoa</taxon>
        <taxon>Echinodermata</taxon>
        <taxon>Eleutherozoa</taxon>
        <taxon>Echinozoa</taxon>
        <taxon>Echinoidea</taxon>
        <taxon>Euechinoidea</taxon>
        <taxon>Echinacea</taxon>
        <taxon>Camarodonta</taxon>
        <taxon>Echinidea</taxon>
        <taxon>Strongylocentrotidae</taxon>
        <taxon>Strongylocentrotus</taxon>
    </lineage>
</organism>
<dbReference type="InterPro" id="IPR013087">
    <property type="entry name" value="Znf_C2H2_type"/>
</dbReference>
<evidence type="ECO:0000313" key="4">
    <source>
        <dbReference type="EnsemblMetazoa" id="XP_011662240"/>
    </source>
</evidence>
<reference evidence="4" key="2">
    <citation type="submission" date="2021-01" db="UniProtKB">
        <authorList>
            <consortium name="EnsemblMetazoa"/>
        </authorList>
    </citation>
    <scope>IDENTIFICATION</scope>
</reference>
<dbReference type="PANTHER" id="PTHR25462">
    <property type="entry name" value="BONUS, ISOFORM C-RELATED"/>
    <property type="match status" value="1"/>
</dbReference>
<keyword evidence="1" id="KW-0863">Zinc-finger</keyword>
<evidence type="ECO:0000256" key="1">
    <source>
        <dbReference type="PROSITE-ProRule" id="PRU00024"/>
    </source>
</evidence>
<keyword evidence="5" id="KW-1185">Reference proteome</keyword>
<dbReference type="InterPro" id="IPR011042">
    <property type="entry name" value="6-blade_b-propeller_TolB-like"/>
</dbReference>
<dbReference type="PROSITE" id="PS50119">
    <property type="entry name" value="ZF_BBOX"/>
    <property type="match status" value="1"/>
</dbReference>
<name>A0A7M7LSJ7_STRPU</name>
<sequence>MCNKCLEIHNKWPPHVKHRVVRIEDVREGRVVLEKEVYCQEHKADKQKHLCTDVCITCKKFICMRCRLLSHENQGHTVQNTEEYNASTEIQIVSLQSRGEAKATTIKNHVTCIKKQKERVTDHIAVKKAEINKTYQESLKKLDERKAALENQLDAQKVKLCKKFDEMNDVDGRLISSIESASALASNSMKAPLEGDIIVIRDTLSGELKNVLDRDDPEKKLGTELADLAEQLIFTPNNQYNQLNIGEVRFKTCELECDVELSKKGHMNGMAATTDGRMAVGYSKKGIDIFSADGQLQKTVLKDVVIDDVGYLSDGRYVDTDPLTLYTREYVKLDLIFDTLSKDEGGTRSLTVDSNDLIYVGYWKAKKIQVFSPDGGKVIREIPCDGYIPHQITSYNDVLIIRYGNTAMIIDKDGIVKHKVEKSGLTAYAAVTQNNSILIAWVNHDDGLVSIDEYTSELKHVQTLISDHKIEKSERSWYVLREFRSGEIAFCTPDRLYIFKLTITPCSP</sequence>
<dbReference type="KEGG" id="spu:105437398"/>
<keyword evidence="1" id="KW-0479">Metal-binding</keyword>
<dbReference type="PANTHER" id="PTHR25462:SF296">
    <property type="entry name" value="MEIOTIC P26, ISOFORM F"/>
    <property type="match status" value="1"/>
</dbReference>
<dbReference type="EnsemblMetazoa" id="XM_011663938">
    <property type="protein sequence ID" value="XP_011662240"/>
    <property type="gene ID" value="LOC105437398"/>
</dbReference>